<evidence type="ECO:0000256" key="12">
    <source>
        <dbReference type="SAM" id="MobiDB-lite"/>
    </source>
</evidence>
<evidence type="ECO:0000256" key="3">
    <source>
        <dbReference type="ARBA" id="ARBA00022475"/>
    </source>
</evidence>
<dbReference type="GO" id="GO:0007166">
    <property type="term" value="P:cell surface receptor signaling pathway"/>
    <property type="evidence" value="ECO:0007669"/>
    <property type="project" value="InterPro"/>
</dbReference>
<evidence type="ECO:0000256" key="14">
    <source>
        <dbReference type="SAM" id="SignalP"/>
    </source>
</evidence>
<feature type="domain" description="G-protein coupled receptors family 2 profile 2" evidence="16">
    <location>
        <begin position="408"/>
        <end position="547"/>
    </location>
</feature>
<dbReference type="SUPFAM" id="SSF81321">
    <property type="entry name" value="Family A G protein-coupled receptor-like"/>
    <property type="match status" value="1"/>
</dbReference>
<feature type="signal peptide" evidence="14">
    <location>
        <begin position="1"/>
        <end position="37"/>
    </location>
</feature>
<keyword evidence="8" id="KW-1015">Disulfide bond</keyword>
<keyword evidence="5 13" id="KW-1133">Transmembrane helix</keyword>
<dbReference type="InterPro" id="IPR058772">
    <property type="entry name" value="ADGRG2_N"/>
</dbReference>
<evidence type="ECO:0000256" key="2">
    <source>
        <dbReference type="ARBA" id="ARBA00007343"/>
    </source>
</evidence>
<evidence type="ECO:0000256" key="5">
    <source>
        <dbReference type="ARBA" id="ARBA00022989"/>
    </source>
</evidence>
<evidence type="ECO:0000256" key="6">
    <source>
        <dbReference type="ARBA" id="ARBA00023040"/>
    </source>
</evidence>
<dbReference type="EMBL" id="JAATJV010382665">
    <property type="protein sequence ID" value="MBZ3882608.1"/>
    <property type="molecule type" value="Genomic_DNA"/>
</dbReference>
<dbReference type="PANTHER" id="PTHR12011:SF264">
    <property type="entry name" value="ADHESION G-PROTEIN COUPLED RECEPTOR G2"/>
    <property type="match status" value="1"/>
</dbReference>
<keyword evidence="11" id="KW-0807">Transducer</keyword>
<dbReference type="GO" id="GO:0005886">
    <property type="term" value="C:plasma membrane"/>
    <property type="evidence" value="ECO:0007669"/>
    <property type="project" value="TreeGrafter"/>
</dbReference>
<comment type="subcellular location">
    <subcellularLocation>
        <location evidence="1">Cell membrane</location>
        <topology evidence="1">Multi-pass membrane protein</topology>
    </subcellularLocation>
</comment>
<dbReference type="InterPro" id="IPR000832">
    <property type="entry name" value="GPCR_2_secretin-like"/>
</dbReference>
<evidence type="ECO:0000313" key="17">
    <source>
        <dbReference type="EMBL" id="MBZ3882608.1"/>
    </source>
</evidence>
<dbReference type="Pfam" id="PF00002">
    <property type="entry name" value="7tm_2"/>
    <property type="match status" value="1"/>
</dbReference>
<dbReference type="PANTHER" id="PTHR12011">
    <property type="entry name" value="ADHESION G-PROTEIN COUPLED RECEPTOR"/>
    <property type="match status" value="1"/>
</dbReference>
<evidence type="ECO:0000256" key="1">
    <source>
        <dbReference type="ARBA" id="ARBA00004651"/>
    </source>
</evidence>
<dbReference type="PROSITE" id="PS50221">
    <property type="entry name" value="GAIN_B"/>
    <property type="match status" value="1"/>
</dbReference>
<feature type="compositionally biased region" description="Low complexity" evidence="12">
    <location>
        <begin position="169"/>
        <end position="183"/>
    </location>
</feature>
<keyword evidence="9 17" id="KW-0675">Receptor</keyword>
<dbReference type="InterPro" id="IPR017983">
    <property type="entry name" value="GPCR_2_secretin-like_CS"/>
</dbReference>
<feature type="region of interest" description="Disordered" evidence="12">
    <location>
        <begin position="107"/>
        <end position="192"/>
    </location>
</feature>
<dbReference type="AlphaFoldDB" id="A0AA41N2P5"/>
<sequence>MFFSGGQCGHVGRPEEVLLTFKIFLVIICLHVVLVTSLEEQCCCSVRTPCPSSPEELEKLQCDLQDPIVCLADYPHGPPFSSSSKPIPVAPQTTILSQISSAFSFAEPLNHPPVTQNTPSLTQENHFSLPQPSAPIVSNPAMNMPTQSGTLSSPLPQTSPSHTPPPVKSSLPSPTTPIPSVSSNDINISTPPGKTEIVNTSSVSDLENQVSQMEKALSFGSLEPNLASEMINKVSKLLHSPPALLAPLAQRLLKVVDDIGLQLNFSNKTISLTSPSLALAVIRVNASNFNTTTFAAQDPANLQVSLETQAPDNSIGIITLPSSLMSNLPAKDVELASRIQFNFFETPALFQDPSLENLSLISYVISSSVANLTVKNLTRNVTIMLKHIDPSQDGLTVKCVFWDLSRNGVPAVVVAIVLIISPDNYGLGSYGKFPNGSPDDFCWINSNAVFYITVVGYFCVIFLLNISMFIVVLVQLCRIKKKKQLGAQRKTSIQDLRSIAGLTFLLGITWGFAFFAWGPVNITFMYLFAIFNTLQGFFIFIFYCVAKENVRKQWRRYLCCGKFRLAENSDWSKTATNGLKKQTVNQGVSSSSNSLQSSSNSTNSTTLLVNNDCSVHASGNGNASTERNGVSFSVQNGDVCLHDLTGKQHMFNDKEDSCNGKSRLALRRTSKRGSLHFIEQM</sequence>
<dbReference type="PROSITE" id="PS50261">
    <property type="entry name" value="G_PROTEIN_RECEP_F2_4"/>
    <property type="match status" value="1"/>
</dbReference>
<feature type="region of interest" description="Disordered" evidence="12">
    <location>
        <begin position="582"/>
        <end position="603"/>
    </location>
</feature>
<reference evidence="17" key="1">
    <citation type="submission" date="2020-03" db="EMBL/GenBank/DDBJ databases">
        <title>Studies in the Genomics of Life Span.</title>
        <authorList>
            <person name="Glass D."/>
        </authorList>
    </citation>
    <scope>NUCLEOTIDE SEQUENCE</scope>
    <source>
        <strain evidence="17">SUZIE</strain>
        <tissue evidence="17">Muscle</tissue>
    </source>
</reference>
<protein>
    <submittedName>
        <fullName evidence="17">Adhesion G-protein coupled receptor G2</fullName>
    </submittedName>
</protein>
<feature type="transmembrane region" description="Helical" evidence="13">
    <location>
        <begin position="524"/>
        <end position="546"/>
    </location>
</feature>
<evidence type="ECO:0000256" key="13">
    <source>
        <dbReference type="SAM" id="Phobius"/>
    </source>
</evidence>
<evidence type="ECO:0000256" key="8">
    <source>
        <dbReference type="ARBA" id="ARBA00023157"/>
    </source>
</evidence>
<keyword evidence="4 13" id="KW-0812">Transmembrane</keyword>
<dbReference type="InterPro" id="IPR058857">
    <property type="entry name" value="GAIN_ADGRG2/6"/>
</dbReference>
<keyword evidence="6" id="KW-0297">G-protein coupled receptor</keyword>
<dbReference type="Proteomes" id="UP001166674">
    <property type="component" value="Unassembled WGS sequence"/>
</dbReference>
<feature type="transmembrane region" description="Helical" evidence="13">
    <location>
        <begin position="498"/>
        <end position="518"/>
    </location>
</feature>
<dbReference type="InterPro" id="IPR017981">
    <property type="entry name" value="GPCR_2-like_7TM"/>
</dbReference>
<evidence type="ECO:0000256" key="7">
    <source>
        <dbReference type="ARBA" id="ARBA00023136"/>
    </source>
</evidence>
<keyword evidence="3" id="KW-1003">Cell membrane</keyword>
<feature type="domain" description="GAIN-B" evidence="15">
    <location>
        <begin position="290"/>
        <end position="470"/>
    </location>
</feature>
<name>A0AA41N2P5_SCICA</name>
<feature type="compositionally biased region" description="Polar residues" evidence="12">
    <location>
        <begin position="113"/>
        <end position="131"/>
    </location>
</feature>
<feature type="chain" id="PRO_5041272271" evidence="14">
    <location>
        <begin position="38"/>
        <end position="681"/>
    </location>
</feature>
<dbReference type="InterPro" id="IPR057244">
    <property type="entry name" value="GAIN_B"/>
</dbReference>
<evidence type="ECO:0000259" key="16">
    <source>
        <dbReference type="PROSITE" id="PS50261"/>
    </source>
</evidence>
<evidence type="ECO:0000313" key="18">
    <source>
        <dbReference type="Proteomes" id="UP001166674"/>
    </source>
</evidence>
<keyword evidence="14" id="KW-0732">Signal</keyword>
<keyword evidence="10" id="KW-0325">Glycoprotein</keyword>
<keyword evidence="18" id="KW-1185">Reference proteome</keyword>
<evidence type="ECO:0000256" key="10">
    <source>
        <dbReference type="ARBA" id="ARBA00023180"/>
    </source>
</evidence>
<dbReference type="PROSITE" id="PS00650">
    <property type="entry name" value="G_PROTEIN_RECEP_F2_2"/>
    <property type="match status" value="1"/>
</dbReference>
<dbReference type="Gene3D" id="1.20.1070.10">
    <property type="entry name" value="Rhodopsin 7-helix transmembrane proteins"/>
    <property type="match status" value="1"/>
</dbReference>
<dbReference type="GO" id="GO:0004930">
    <property type="term" value="F:G protein-coupled receptor activity"/>
    <property type="evidence" value="ECO:0007669"/>
    <property type="project" value="InterPro"/>
</dbReference>
<evidence type="ECO:0000256" key="4">
    <source>
        <dbReference type="ARBA" id="ARBA00022692"/>
    </source>
</evidence>
<evidence type="ECO:0000256" key="11">
    <source>
        <dbReference type="ARBA" id="ARBA00023224"/>
    </source>
</evidence>
<accession>A0AA41N2P5</accession>
<comment type="caution">
    <text evidence="17">The sequence shown here is derived from an EMBL/GenBank/DDBJ whole genome shotgun (WGS) entry which is preliminary data.</text>
</comment>
<dbReference type="Pfam" id="PF26574">
    <property type="entry name" value="GAIN_ADGRG2"/>
    <property type="match status" value="1"/>
</dbReference>
<proteinExistence type="inferred from homology"/>
<comment type="similarity">
    <text evidence="2">Belongs to the G-protein coupled receptor 2 family. Adhesion G-protein coupled receptor (ADGR) subfamily.</text>
</comment>
<evidence type="ECO:0000256" key="9">
    <source>
        <dbReference type="ARBA" id="ARBA00023170"/>
    </source>
</evidence>
<dbReference type="GO" id="GO:0007189">
    <property type="term" value="P:adenylate cyclase-activating G protein-coupled receptor signaling pathway"/>
    <property type="evidence" value="ECO:0007669"/>
    <property type="project" value="TreeGrafter"/>
</dbReference>
<dbReference type="FunFam" id="2.60.220.50:FF:000003">
    <property type="entry name" value="adhesion G-protein coupled receptor G2 isoform X2"/>
    <property type="match status" value="1"/>
</dbReference>
<keyword evidence="7 13" id="KW-0472">Membrane</keyword>
<organism evidence="17 18">
    <name type="scientific">Sciurus carolinensis</name>
    <name type="common">Eastern gray squirrel</name>
    <dbReference type="NCBI Taxonomy" id="30640"/>
    <lineage>
        <taxon>Eukaryota</taxon>
        <taxon>Metazoa</taxon>
        <taxon>Chordata</taxon>
        <taxon>Craniata</taxon>
        <taxon>Vertebrata</taxon>
        <taxon>Euteleostomi</taxon>
        <taxon>Mammalia</taxon>
        <taxon>Eutheria</taxon>
        <taxon>Euarchontoglires</taxon>
        <taxon>Glires</taxon>
        <taxon>Rodentia</taxon>
        <taxon>Sciuromorpha</taxon>
        <taxon>Sciuridae</taxon>
        <taxon>Sciurinae</taxon>
        <taxon>Sciurini</taxon>
        <taxon>Sciurus</taxon>
    </lineage>
</organism>
<feature type="transmembrane region" description="Helical" evidence="13">
    <location>
        <begin position="448"/>
        <end position="477"/>
    </location>
</feature>
<feature type="compositionally biased region" description="Low complexity" evidence="12">
    <location>
        <begin position="148"/>
        <end position="161"/>
    </location>
</feature>
<evidence type="ECO:0000259" key="15">
    <source>
        <dbReference type="PROSITE" id="PS50221"/>
    </source>
</evidence>
<dbReference type="Pfam" id="PF26152">
    <property type="entry name" value="ADGRG2_N"/>
    <property type="match status" value="1"/>
</dbReference>
<gene>
    <name evidence="17" type="ORF">SUZIE_168785</name>
</gene>